<comment type="caution">
    <text evidence="2">The sequence shown here is derived from an EMBL/GenBank/DDBJ whole genome shotgun (WGS) entry which is preliminary data.</text>
</comment>
<dbReference type="AlphaFoldDB" id="A0A1J8QZV8"/>
<protein>
    <submittedName>
        <fullName evidence="2">Uncharacterized protein</fullName>
    </submittedName>
</protein>
<proteinExistence type="predicted"/>
<gene>
    <name evidence="2" type="ORF">AZE42_08709</name>
</gene>
<organism evidence="2 3">
    <name type="scientific">Rhizopogon vesiculosus</name>
    <dbReference type="NCBI Taxonomy" id="180088"/>
    <lineage>
        <taxon>Eukaryota</taxon>
        <taxon>Fungi</taxon>
        <taxon>Dikarya</taxon>
        <taxon>Basidiomycota</taxon>
        <taxon>Agaricomycotina</taxon>
        <taxon>Agaricomycetes</taxon>
        <taxon>Agaricomycetidae</taxon>
        <taxon>Boletales</taxon>
        <taxon>Suillineae</taxon>
        <taxon>Rhizopogonaceae</taxon>
        <taxon>Rhizopogon</taxon>
    </lineage>
</organism>
<sequence length="159" mass="18384">MAYVAQQQLDGYNGTVQYAMKRKAALDKRILARSNLNTTPEAKRKLLLRWSPPCRITERRNSYRLEMLAGEPMSGEFHTRRLRAFVPHEGTKLAEEQEKWESERGKAAVDEEATGKLEEERREWRHGKAQGYMVEEIEEEHGASGADEDVAVFRARHVK</sequence>
<name>A0A1J8QZV8_9AGAM</name>
<accession>A0A1J8QZV8</accession>
<feature type="region of interest" description="Disordered" evidence="1">
    <location>
        <begin position="92"/>
        <end position="122"/>
    </location>
</feature>
<dbReference type="Proteomes" id="UP000183567">
    <property type="component" value="Unassembled WGS sequence"/>
</dbReference>
<keyword evidence="3" id="KW-1185">Reference proteome</keyword>
<dbReference type="OrthoDB" id="3237746at2759"/>
<reference evidence="2 3" key="1">
    <citation type="submission" date="2016-03" db="EMBL/GenBank/DDBJ databases">
        <title>Comparative genomics of the ectomycorrhizal sister species Rhizopogon vinicolor and Rhizopogon vesiculosus (Basidiomycota: Boletales) reveals a divergence of the mating type B locus.</title>
        <authorList>
            <person name="Mujic A.B."/>
            <person name="Kuo A."/>
            <person name="Tritt A."/>
            <person name="Lipzen A."/>
            <person name="Chen C."/>
            <person name="Johnson J."/>
            <person name="Sharma A."/>
            <person name="Barry K."/>
            <person name="Grigoriev I.V."/>
            <person name="Spatafora J.W."/>
        </authorList>
    </citation>
    <scope>NUCLEOTIDE SEQUENCE [LARGE SCALE GENOMIC DNA]</scope>
    <source>
        <strain evidence="2 3">AM-OR11-056</strain>
    </source>
</reference>
<dbReference type="EMBL" id="LVVM01003391">
    <property type="protein sequence ID" value="OJA15018.1"/>
    <property type="molecule type" value="Genomic_DNA"/>
</dbReference>
<evidence type="ECO:0000313" key="2">
    <source>
        <dbReference type="EMBL" id="OJA15018.1"/>
    </source>
</evidence>
<evidence type="ECO:0000313" key="3">
    <source>
        <dbReference type="Proteomes" id="UP000183567"/>
    </source>
</evidence>
<evidence type="ECO:0000256" key="1">
    <source>
        <dbReference type="SAM" id="MobiDB-lite"/>
    </source>
</evidence>